<dbReference type="PANTHER" id="PTHR36842">
    <property type="entry name" value="PROTEIN TOLB HOMOLOG"/>
    <property type="match status" value="1"/>
</dbReference>
<evidence type="ECO:0000256" key="2">
    <source>
        <dbReference type="SAM" id="SignalP"/>
    </source>
</evidence>
<evidence type="ECO:0000313" key="4">
    <source>
        <dbReference type="Proteomes" id="UP001597460"/>
    </source>
</evidence>
<evidence type="ECO:0000256" key="1">
    <source>
        <dbReference type="ARBA" id="ARBA00009820"/>
    </source>
</evidence>
<keyword evidence="4" id="KW-1185">Reference proteome</keyword>
<comment type="caution">
    <text evidence="3">The sequence shown here is derived from an EMBL/GenBank/DDBJ whole genome shotgun (WGS) entry which is preliminary data.</text>
</comment>
<dbReference type="InterPro" id="IPR011042">
    <property type="entry name" value="6-blade_b-propeller_TolB-like"/>
</dbReference>
<feature type="chain" id="PRO_5047148459" evidence="2">
    <location>
        <begin position="19"/>
        <end position="362"/>
    </location>
</feature>
<dbReference type="Gene3D" id="2.120.10.30">
    <property type="entry name" value="TolB, C-terminal domain"/>
    <property type="match status" value="3"/>
</dbReference>
<dbReference type="RefSeq" id="WP_390299174.1">
    <property type="nucleotide sequence ID" value="NZ_JBHULI010000005.1"/>
</dbReference>
<dbReference type="PROSITE" id="PS51257">
    <property type="entry name" value="PROKAR_LIPOPROTEIN"/>
    <property type="match status" value="1"/>
</dbReference>
<feature type="signal peptide" evidence="2">
    <location>
        <begin position="1"/>
        <end position="18"/>
    </location>
</feature>
<gene>
    <name evidence="3" type="ORF">ACFSVN_04375</name>
</gene>
<dbReference type="Pfam" id="PF07676">
    <property type="entry name" value="PD40"/>
    <property type="match status" value="3"/>
</dbReference>
<dbReference type="EMBL" id="JBHULI010000005">
    <property type="protein sequence ID" value="MFD2531676.1"/>
    <property type="molecule type" value="Genomic_DNA"/>
</dbReference>
<organism evidence="3 4">
    <name type="scientific">Gracilimonas halophila</name>
    <dbReference type="NCBI Taxonomy" id="1834464"/>
    <lineage>
        <taxon>Bacteria</taxon>
        <taxon>Pseudomonadati</taxon>
        <taxon>Balneolota</taxon>
        <taxon>Balneolia</taxon>
        <taxon>Balneolales</taxon>
        <taxon>Balneolaceae</taxon>
        <taxon>Gracilimonas</taxon>
    </lineage>
</organism>
<evidence type="ECO:0000313" key="3">
    <source>
        <dbReference type="EMBL" id="MFD2531676.1"/>
    </source>
</evidence>
<reference evidence="4" key="1">
    <citation type="journal article" date="2019" name="Int. J. Syst. Evol. Microbiol.">
        <title>The Global Catalogue of Microorganisms (GCM) 10K type strain sequencing project: providing services to taxonomists for standard genome sequencing and annotation.</title>
        <authorList>
            <consortium name="The Broad Institute Genomics Platform"/>
            <consortium name="The Broad Institute Genome Sequencing Center for Infectious Disease"/>
            <person name="Wu L."/>
            <person name="Ma J."/>
        </authorList>
    </citation>
    <scope>NUCLEOTIDE SEQUENCE [LARGE SCALE GENOMIC DNA]</scope>
    <source>
        <strain evidence="4">KCTC 52042</strain>
    </source>
</reference>
<dbReference type="InterPro" id="IPR011659">
    <property type="entry name" value="WD40"/>
</dbReference>
<accession>A0ABW5JHC3</accession>
<keyword evidence="2" id="KW-0732">Signal</keyword>
<dbReference type="Proteomes" id="UP001597460">
    <property type="component" value="Unassembled WGS sequence"/>
</dbReference>
<name>A0ABW5JHC3_9BACT</name>
<comment type="similarity">
    <text evidence="1">Belongs to the TolB family.</text>
</comment>
<sequence length="362" mass="40513">MKYLAVPLIFLMATSCNSKNEKNTYNPTTDTLKYEQEVHLQNVRQLTFGGDNAEAYWSYDSEQLIFQSNNPEWGVECDQIFTMDISEKQSGFEPQMISTGNGRTTCAYFLPGDSTFVYSSTHENGMECPTPPERGASGAYVWPIYDTYDIYKADMDGNIIAKLTDEPGYDAEPTVSPKGDKIVFTSDRSGDLELYIMDTDGSNVIQITDELGYDGGAFFSPDGSQLIFRASRPQSEEEVKKYRSLLQDGLVEPTNMELFIVNVDGTGLSQITDLGNANWAPYFHPSGEKVVFSSNHQSQRGFPFNIFMINIDGTGLEQVTFDEQFDSFPMFSPDGKKIVFSSNRNNGGDRSTNVFVADWVDQ</sequence>
<dbReference type="PANTHER" id="PTHR36842:SF1">
    <property type="entry name" value="PROTEIN TOLB"/>
    <property type="match status" value="1"/>
</dbReference>
<protein>
    <submittedName>
        <fullName evidence="3">TolB family protein</fullName>
    </submittedName>
</protein>
<dbReference type="SUPFAM" id="SSF82171">
    <property type="entry name" value="DPP6 N-terminal domain-like"/>
    <property type="match status" value="1"/>
</dbReference>
<proteinExistence type="inferred from homology"/>